<reference evidence="12" key="1">
    <citation type="submission" date="2018-02" db="EMBL/GenBank/DDBJ databases">
        <authorList>
            <person name="Clavel T."/>
            <person name="Strowig T."/>
        </authorList>
    </citation>
    <scope>NUCLEOTIDE SEQUENCE [LARGE SCALE GENOMIC DNA]</scope>
    <source>
        <strain evidence="12">DSM 103720</strain>
    </source>
</reference>
<feature type="transmembrane region" description="Helical" evidence="10">
    <location>
        <begin position="100"/>
        <end position="125"/>
    </location>
</feature>
<feature type="transmembrane region" description="Helical" evidence="10">
    <location>
        <begin position="137"/>
        <end position="158"/>
    </location>
</feature>
<feature type="transmembrane region" description="Helical" evidence="10">
    <location>
        <begin position="23"/>
        <end position="43"/>
    </location>
</feature>
<proteinExistence type="predicted"/>
<name>A0A2V1IMR6_9BACT</name>
<dbReference type="RefSeq" id="WP_107031624.1">
    <property type="nucleotide sequence ID" value="NZ_CAOQPX010000007.1"/>
</dbReference>
<keyword evidence="6 10" id="KW-1133">Transmembrane helix</keyword>
<feature type="transmembrane region" description="Helical" evidence="10">
    <location>
        <begin position="428"/>
        <end position="445"/>
    </location>
</feature>
<keyword evidence="12" id="KW-1185">Reference proteome</keyword>
<accession>A0A2V1IMR6</accession>
<dbReference type="Pfam" id="PF01554">
    <property type="entry name" value="MatE"/>
    <property type="match status" value="2"/>
</dbReference>
<comment type="caution">
    <text evidence="11">The sequence shown here is derived from an EMBL/GenBank/DDBJ whole genome shotgun (WGS) entry which is preliminary data.</text>
</comment>
<dbReference type="GO" id="GO:0042910">
    <property type="term" value="F:xenobiotic transmembrane transporter activity"/>
    <property type="evidence" value="ECO:0007669"/>
    <property type="project" value="InterPro"/>
</dbReference>
<dbReference type="GO" id="GO:0006811">
    <property type="term" value="P:monoatomic ion transport"/>
    <property type="evidence" value="ECO:0007669"/>
    <property type="project" value="UniProtKB-KW"/>
</dbReference>
<evidence type="ECO:0000313" key="11">
    <source>
        <dbReference type="EMBL" id="PWB03265.1"/>
    </source>
</evidence>
<dbReference type="InterPro" id="IPR048279">
    <property type="entry name" value="MdtK-like"/>
</dbReference>
<evidence type="ECO:0000256" key="2">
    <source>
        <dbReference type="ARBA" id="ARBA00022448"/>
    </source>
</evidence>
<keyword evidence="4" id="KW-1003">Cell membrane</keyword>
<feature type="transmembrane region" description="Helical" evidence="10">
    <location>
        <begin position="63"/>
        <end position="88"/>
    </location>
</feature>
<evidence type="ECO:0000256" key="10">
    <source>
        <dbReference type="SAM" id="Phobius"/>
    </source>
</evidence>
<feature type="transmembrane region" description="Helical" evidence="10">
    <location>
        <begin position="362"/>
        <end position="379"/>
    </location>
</feature>
<keyword evidence="2" id="KW-0813">Transport</keyword>
<dbReference type="PANTHER" id="PTHR43298">
    <property type="entry name" value="MULTIDRUG RESISTANCE PROTEIN NORM-RELATED"/>
    <property type="match status" value="1"/>
</dbReference>
<dbReference type="InterPro" id="IPR002528">
    <property type="entry name" value="MATE_fam"/>
</dbReference>
<dbReference type="InterPro" id="IPR050222">
    <property type="entry name" value="MATE_MdtK"/>
</dbReference>
<evidence type="ECO:0000256" key="6">
    <source>
        <dbReference type="ARBA" id="ARBA00022989"/>
    </source>
</evidence>
<sequence>MKASTLTGKAGFWKAYKPEYKSLWRLGMPVLVTQVGIIVVSFADTMMVGAYGTEELAAAAFVNSLFMIAIVMQLGFASGMTPIIGALYSRRQHDRVGATLRAGLQINSIVSIGFTAIMGTLYFFLDRFGQPEELMPLIRQYYLIILATLLPMAIFNCCQQTANGTTDTATPMWMILGANIINIIGNYLLIGGRFGCPELGLAGAGISTLTARCMATVGILTAFLTSKRYRVYRNGLRTPSPETAAIRRHVWLTSYPVMIQSGVECFLWSFGAIVSGWFGKIQLASYQVVNTISQLGFMTYMSFGIATSIRVANYTGLRDTNGIRRITSAGLHLNLLLSTIASAIFLIGGSDLIRIFTPDPEVTAAALLLIAPLILYQYGDAIQLTYANALRGTSNVKPLLWISLTSYIVIGIPFLLLLAKGLSMKNVGVYYSFSLALIVASVLLYRSFRSTIAKKELETLQTVAAGNSETD</sequence>
<evidence type="ECO:0000256" key="1">
    <source>
        <dbReference type="ARBA" id="ARBA00004651"/>
    </source>
</evidence>
<evidence type="ECO:0000256" key="7">
    <source>
        <dbReference type="ARBA" id="ARBA00023065"/>
    </source>
</evidence>
<keyword evidence="5 10" id="KW-0812">Transmembrane</keyword>
<feature type="transmembrane region" description="Helical" evidence="10">
    <location>
        <begin position="333"/>
        <end position="356"/>
    </location>
</feature>
<comment type="subcellular location">
    <subcellularLocation>
        <location evidence="1">Cell membrane</location>
        <topology evidence="1">Multi-pass membrane protein</topology>
    </subcellularLocation>
</comment>
<evidence type="ECO:0000313" key="12">
    <source>
        <dbReference type="Proteomes" id="UP000244905"/>
    </source>
</evidence>
<evidence type="ECO:0000256" key="4">
    <source>
        <dbReference type="ARBA" id="ARBA00022475"/>
    </source>
</evidence>
<protein>
    <recommendedName>
        <fullName evidence="9">Multidrug-efflux transporter</fullName>
    </recommendedName>
</protein>
<evidence type="ECO:0000256" key="3">
    <source>
        <dbReference type="ARBA" id="ARBA00022449"/>
    </source>
</evidence>
<evidence type="ECO:0000256" key="5">
    <source>
        <dbReference type="ARBA" id="ARBA00022692"/>
    </source>
</evidence>
<dbReference type="AlphaFoldDB" id="A0A2V1IMR6"/>
<dbReference type="PANTHER" id="PTHR43298:SF2">
    <property type="entry name" value="FMN_FAD EXPORTER YEEO-RELATED"/>
    <property type="match status" value="1"/>
</dbReference>
<gene>
    <name evidence="11" type="ORF">C5O23_03725</name>
</gene>
<organism evidence="11 12">
    <name type="scientific">Duncaniella muris</name>
    <dbReference type="NCBI Taxonomy" id="2094150"/>
    <lineage>
        <taxon>Bacteria</taxon>
        <taxon>Pseudomonadati</taxon>
        <taxon>Bacteroidota</taxon>
        <taxon>Bacteroidia</taxon>
        <taxon>Bacteroidales</taxon>
        <taxon>Muribaculaceae</taxon>
        <taxon>Duncaniella</taxon>
    </lineage>
</organism>
<dbReference type="GO" id="GO:0015297">
    <property type="term" value="F:antiporter activity"/>
    <property type="evidence" value="ECO:0007669"/>
    <property type="project" value="UniProtKB-KW"/>
</dbReference>
<evidence type="ECO:0000256" key="9">
    <source>
        <dbReference type="ARBA" id="ARBA00031636"/>
    </source>
</evidence>
<dbReference type="PIRSF" id="PIRSF006603">
    <property type="entry name" value="DinF"/>
    <property type="match status" value="1"/>
</dbReference>
<keyword evidence="3" id="KW-0050">Antiport</keyword>
<dbReference type="GO" id="GO:0005886">
    <property type="term" value="C:plasma membrane"/>
    <property type="evidence" value="ECO:0007669"/>
    <property type="project" value="UniProtKB-SubCell"/>
</dbReference>
<dbReference type="Proteomes" id="UP000244905">
    <property type="component" value="Unassembled WGS sequence"/>
</dbReference>
<feature type="transmembrane region" description="Helical" evidence="10">
    <location>
        <begin position="170"/>
        <end position="190"/>
    </location>
</feature>
<feature type="transmembrane region" description="Helical" evidence="10">
    <location>
        <begin position="257"/>
        <end position="279"/>
    </location>
</feature>
<dbReference type="GeneID" id="82525461"/>
<feature type="transmembrane region" description="Helical" evidence="10">
    <location>
        <begin position="291"/>
        <end position="312"/>
    </location>
</feature>
<keyword evidence="8 10" id="KW-0472">Membrane</keyword>
<feature type="transmembrane region" description="Helical" evidence="10">
    <location>
        <begin position="202"/>
        <end position="224"/>
    </location>
</feature>
<feature type="transmembrane region" description="Helical" evidence="10">
    <location>
        <begin position="399"/>
        <end position="422"/>
    </location>
</feature>
<keyword evidence="7" id="KW-0406">Ion transport</keyword>
<evidence type="ECO:0000256" key="8">
    <source>
        <dbReference type="ARBA" id="ARBA00023136"/>
    </source>
</evidence>
<dbReference type="EMBL" id="PUEC01000006">
    <property type="protein sequence ID" value="PWB03265.1"/>
    <property type="molecule type" value="Genomic_DNA"/>
</dbReference>
<dbReference type="NCBIfam" id="TIGR00797">
    <property type="entry name" value="matE"/>
    <property type="match status" value="1"/>
</dbReference>